<dbReference type="PANTHER" id="PTHR43326:SF1">
    <property type="entry name" value="METHIONINE--TRNA LIGASE, MITOCHONDRIAL"/>
    <property type="match status" value="1"/>
</dbReference>
<dbReference type="GO" id="GO:0046872">
    <property type="term" value="F:metal ion binding"/>
    <property type="evidence" value="ECO:0007669"/>
    <property type="project" value="UniProtKB-KW"/>
</dbReference>
<dbReference type="EMBL" id="MEUF01000020">
    <property type="protein sequence ID" value="OGC36024.1"/>
    <property type="molecule type" value="Genomic_DNA"/>
</dbReference>
<comment type="similarity">
    <text evidence="7">Belongs to the class-I aminoacyl-tRNA synthetase family. MetG type 2A subfamily.</text>
</comment>
<keyword evidence="3 7" id="KW-0547">Nucleotide-binding</keyword>
<dbReference type="InterPro" id="IPR014729">
    <property type="entry name" value="Rossmann-like_a/b/a_fold"/>
</dbReference>
<evidence type="ECO:0000256" key="7">
    <source>
        <dbReference type="HAMAP-Rule" id="MF_01228"/>
    </source>
</evidence>
<comment type="subcellular location">
    <subcellularLocation>
        <location evidence="7">Cytoplasm</location>
    </subcellularLocation>
</comment>
<feature type="domain" description="Methionyl/Leucyl tRNA synthetase" evidence="8">
    <location>
        <begin position="5"/>
        <end position="363"/>
    </location>
</feature>
<dbReference type="Pfam" id="PF09334">
    <property type="entry name" value="tRNA-synt_1g"/>
    <property type="match status" value="1"/>
</dbReference>
<dbReference type="Gene3D" id="1.10.730.10">
    <property type="entry name" value="Isoleucyl-tRNA Synthetase, Domain 1"/>
    <property type="match status" value="1"/>
</dbReference>
<keyword evidence="4 7" id="KW-0067">ATP-binding</keyword>
<dbReference type="HAMAP" id="MF_01228">
    <property type="entry name" value="Met_tRNA_synth_type2"/>
    <property type="match status" value="1"/>
</dbReference>
<protein>
    <recommendedName>
        <fullName evidence="7">Methionine--tRNA ligase</fullName>
        <ecNumber evidence="7">6.1.1.10</ecNumber>
    </recommendedName>
    <alternativeName>
        <fullName evidence="7">Methionyl-tRNA synthetase</fullName>
        <shortName evidence="7">MetRS</shortName>
    </alternativeName>
</protein>
<gene>
    <name evidence="7" type="primary">metG</name>
    <name evidence="10" type="ORF">A2311_02220</name>
</gene>
<feature type="binding site" evidence="7">
    <location>
        <position position="152"/>
    </location>
    <ligand>
        <name>Zn(2+)</name>
        <dbReference type="ChEBI" id="CHEBI:29105"/>
    </ligand>
</feature>
<dbReference type="NCBIfam" id="TIGR00398">
    <property type="entry name" value="metG"/>
    <property type="match status" value="1"/>
</dbReference>
<dbReference type="GO" id="GO:0005524">
    <property type="term" value="F:ATP binding"/>
    <property type="evidence" value="ECO:0007669"/>
    <property type="project" value="UniProtKB-UniRule"/>
</dbReference>
<keyword evidence="6 7" id="KW-0030">Aminoacyl-tRNA synthetase</keyword>
<evidence type="ECO:0000256" key="6">
    <source>
        <dbReference type="ARBA" id="ARBA00023146"/>
    </source>
</evidence>
<dbReference type="Proteomes" id="UP000178951">
    <property type="component" value="Unassembled WGS sequence"/>
</dbReference>
<evidence type="ECO:0000256" key="1">
    <source>
        <dbReference type="ARBA" id="ARBA00003314"/>
    </source>
</evidence>
<dbReference type="FunFam" id="2.170.220.10:FF:000002">
    <property type="entry name" value="Methionine--tRNA ligase"/>
    <property type="match status" value="1"/>
</dbReference>
<dbReference type="InterPro" id="IPR014758">
    <property type="entry name" value="Met-tRNA_synth"/>
</dbReference>
<feature type="binding site" evidence="7">
    <location>
        <position position="130"/>
    </location>
    <ligand>
        <name>Zn(2+)</name>
        <dbReference type="ChEBI" id="CHEBI:29105"/>
    </ligand>
</feature>
<dbReference type="InterPro" id="IPR023457">
    <property type="entry name" value="Met-tRNA_synth_2"/>
</dbReference>
<dbReference type="CDD" id="cd07957">
    <property type="entry name" value="Anticodon_Ia_Met"/>
    <property type="match status" value="1"/>
</dbReference>
<evidence type="ECO:0000256" key="4">
    <source>
        <dbReference type="ARBA" id="ARBA00022840"/>
    </source>
</evidence>
<feature type="domain" description="Methionyl-tRNA synthetase anticodon-binding" evidence="9">
    <location>
        <begin position="377"/>
        <end position="476"/>
    </location>
</feature>
<dbReference type="AlphaFoldDB" id="A0A1F4TTH2"/>
<dbReference type="PANTHER" id="PTHR43326">
    <property type="entry name" value="METHIONYL-TRNA SYNTHETASE"/>
    <property type="match status" value="1"/>
</dbReference>
<feature type="binding site" evidence="7">
    <location>
        <position position="127"/>
    </location>
    <ligand>
        <name>Zn(2+)</name>
        <dbReference type="ChEBI" id="CHEBI:29105"/>
    </ligand>
</feature>
<dbReference type="GO" id="GO:0005737">
    <property type="term" value="C:cytoplasm"/>
    <property type="evidence" value="ECO:0007669"/>
    <property type="project" value="UniProtKB-SubCell"/>
</dbReference>
<dbReference type="InterPro" id="IPR015413">
    <property type="entry name" value="Methionyl/Leucyl_tRNA_Synth"/>
</dbReference>
<comment type="cofactor">
    <cofactor evidence="7">
        <name>Zn(2+)</name>
        <dbReference type="ChEBI" id="CHEBI:29105"/>
    </cofactor>
    <text evidence="7">Binds 1 zinc ion per subunit.</text>
</comment>
<keyword evidence="5 7" id="KW-0648">Protein biosynthesis</keyword>
<dbReference type="Pfam" id="PF19303">
    <property type="entry name" value="Anticodon_3"/>
    <property type="match status" value="1"/>
</dbReference>
<evidence type="ECO:0000256" key="5">
    <source>
        <dbReference type="ARBA" id="ARBA00022917"/>
    </source>
</evidence>
<comment type="subunit">
    <text evidence="7">Monomer.</text>
</comment>
<dbReference type="InterPro" id="IPR009080">
    <property type="entry name" value="tRNAsynth_Ia_anticodon-bd"/>
</dbReference>
<name>A0A1F4TTH2_UNCSA</name>
<comment type="caution">
    <text evidence="10">The sequence shown here is derived from an EMBL/GenBank/DDBJ whole genome shotgun (WGS) entry which is preliminary data.</text>
</comment>
<evidence type="ECO:0000259" key="9">
    <source>
        <dbReference type="Pfam" id="PF19303"/>
    </source>
</evidence>
<dbReference type="STRING" id="1802583.A2311_02220"/>
<evidence type="ECO:0000313" key="10">
    <source>
        <dbReference type="EMBL" id="OGC36024.1"/>
    </source>
</evidence>
<keyword evidence="7" id="KW-0963">Cytoplasm</keyword>
<dbReference type="Gene3D" id="2.170.220.10">
    <property type="match status" value="1"/>
</dbReference>
<accession>A0A1F4TTH2</accession>
<evidence type="ECO:0000256" key="2">
    <source>
        <dbReference type="ARBA" id="ARBA00022598"/>
    </source>
</evidence>
<dbReference type="Gene3D" id="3.40.50.620">
    <property type="entry name" value="HUPs"/>
    <property type="match status" value="1"/>
</dbReference>
<keyword evidence="7" id="KW-0862">Zinc</keyword>
<sequence length="492" mass="56213">MPKKYYLTTPVYYVNDVPHIGHAYTTIAADVLARYKRGQGYEVHFLTGTDEHGQKVWKAAEAHGKKPQDYVDMVCQRFKAAWQVLGITNDDFIRTTDPRHIECVQKIFSRLLKQGDIYKGEYQGWYCTPCESFWTEGELKEDVEGRKLCPDCGRATELLKEESYFFKLSKYQAKVLDHINQRPDFIKPASRRNEVIQFIKQGLRDLSITRTAFPWGVVVPEDPSHVVYVWFDALINYISAIGYPGDDKLFSKWWPADVHIMGKEIVRFHAVIWPAMLLALDLPLPKTVFGHGWWTVEGEKMSKTSGNVVDPVALSSQYGVDVVRYFILREVAFGADGDFSMTSFINRYNADLANDLGNLLSRTVTMIEKYFGSKVPEPMSKITEELTLAVEKVDQQMDQLALADALGTIWGLISGANNYIEKNAPWNLAKNKEEEKLAEVMVKLYETLLMVARLIAPFMPETSVRMLAQLNPQERSVKKGEPLFPRLQKPTN</sequence>
<dbReference type="EC" id="6.1.1.10" evidence="7"/>
<keyword evidence="2 7" id="KW-0436">Ligase</keyword>
<dbReference type="PRINTS" id="PR01041">
    <property type="entry name" value="TRNASYNTHMET"/>
</dbReference>
<comment type="caution">
    <text evidence="7">Lacks conserved residue(s) required for the propagation of feature annotation.</text>
</comment>
<evidence type="ECO:0000259" key="8">
    <source>
        <dbReference type="Pfam" id="PF09334"/>
    </source>
</evidence>
<evidence type="ECO:0000256" key="3">
    <source>
        <dbReference type="ARBA" id="ARBA00022741"/>
    </source>
</evidence>
<dbReference type="NCBIfam" id="NF008900">
    <property type="entry name" value="PRK12267.1"/>
    <property type="match status" value="1"/>
</dbReference>
<comment type="catalytic activity">
    <reaction evidence="7">
        <text>tRNA(Met) + L-methionine + ATP = L-methionyl-tRNA(Met) + AMP + diphosphate</text>
        <dbReference type="Rhea" id="RHEA:13481"/>
        <dbReference type="Rhea" id="RHEA-COMP:9667"/>
        <dbReference type="Rhea" id="RHEA-COMP:9698"/>
        <dbReference type="ChEBI" id="CHEBI:30616"/>
        <dbReference type="ChEBI" id="CHEBI:33019"/>
        <dbReference type="ChEBI" id="CHEBI:57844"/>
        <dbReference type="ChEBI" id="CHEBI:78442"/>
        <dbReference type="ChEBI" id="CHEBI:78530"/>
        <dbReference type="ChEBI" id="CHEBI:456215"/>
        <dbReference type="EC" id="6.1.1.10"/>
    </reaction>
</comment>
<comment type="function">
    <text evidence="1 7">Is required not only for elongation of protein synthesis but also for the initiation of all mRNA translation through initiator tRNA(fMet) aminoacylation.</text>
</comment>
<evidence type="ECO:0000313" key="11">
    <source>
        <dbReference type="Proteomes" id="UP000178951"/>
    </source>
</evidence>
<proteinExistence type="inferred from homology"/>
<dbReference type="InterPro" id="IPR033911">
    <property type="entry name" value="MetRS_core"/>
</dbReference>
<dbReference type="GO" id="GO:0006431">
    <property type="term" value="P:methionyl-tRNA aminoacylation"/>
    <property type="evidence" value="ECO:0007669"/>
    <property type="project" value="UniProtKB-UniRule"/>
</dbReference>
<keyword evidence="7" id="KW-0479">Metal-binding</keyword>
<feature type="binding site" evidence="7">
    <location>
        <position position="149"/>
    </location>
    <ligand>
        <name>Zn(2+)</name>
        <dbReference type="ChEBI" id="CHEBI:29105"/>
    </ligand>
</feature>
<reference evidence="10 11" key="1">
    <citation type="journal article" date="2016" name="Nat. Commun.">
        <title>Thousands of microbial genomes shed light on interconnected biogeochemical processes in an aquifer system.</title>
        <authorList>
            <person name="Anantharaman K."/>
            <person name="Brown C.T."/>
            <person name="Hug L.A."/>
            <person name="Sharon I."/>
            <person name="Castelle C.J."/>
            <person name="Probst A.J."/>
            <person name="Thomas B.C."/>
            <person name="Singh A."/>
            <person name="Wilkins M.J."/>
            <person name="Karaoz U."/>
            <person name="Brodie E.L."/>
            <person name="Williams K.H."/>
            <person name="Hubbard S.S."/>
            <person name="Banfield J.F."/>
        </authorList>
    </citation>
    <scope>NUCLEOTIDE SEQUENCE [LARGE SCALE GENOMIC DNA]</scope>
</reference>
<feature type="short sequence motif" description="'HIGH' region" evidence="7">
    <location>
        <begin position="12"/>
        <end position="22"/>
    </location>
</feature>
<dbReference type="InterPro" id="IPR041872">
    <property type="entry name" value="Anticodon_Met"/>
</dbReference>
<dbReference type="GO" id="GO:0004825">
    <property type="term" value="F:methionine-tRNA ligase activity"/>
    <property type="evidence" value="ECO:0007669"/>
    <property type="project" value="UniProtKB-UniRule"/>
</dbReference>
<dbReference type="SUPFAM" id="SSF47323">
    <property type="entry name" value="Anticodon-binding domain of a subclass of class I aminoacyl-tRNA synthetases"/>
    <property type="match status" value="1"/>
</dbReference>
<dbReference type="CDD" id="cd00814">
    <property type="entry name" value="MetRS_core"/>
    <property type="match status" value="1"/>
</dbReference>
<organism evidence="10 11">
    <name type="scientific">candidate division WOR-1 bacterium RIFOXYB2_FULL_48_7</name>
    <dbReference type="NCBI Taxonomy" id="1802583"/>
    <lineage>
        <taxon>Bacteria</taxon>
        <taxon>Bacillati</taxon>
        <taxon>Saganbacteria</taxon>
    </lineage>
</organism>
<feature type="short sequence motif" description="'KMSKS' region" evidence="7">
    <location>
        <begin position="300"/>
        <end position="304"/>
    </location>
</feature>
<dbReference type="SUPFAM" id="SSF52374">
    <property type="entry name" value="Nucleotidylyl transferase"/>
    <property type="match status" value="1"/>
</dbReference>